<dbReference type="EMBL" id="CP069110">
    <property type="protein sequence ID" value="QSS60304.1"/>
    <property type="molecule type" value="Genomic_DNA"/>
</dbReference>
<dbReference type="Proteomes" id="UP000663671">
    <property type="component" value="Chromosome 4"/>
</dbReference>
<feature type="region of interest" description="Disordered" evidence="1">
    <location>
        <begin position="31"/>
        <end position="57"/>
    </location>
</feature>
<evidence type="ECO:0000313" key="2">
    <source>
        <dbReference type="EMBL" id="QSS60304.1"/>
    </source>
</evidence>
<protein>
    <submittedName>
        <fullName evidence="2">Uncharacterized protein</fullName>
    </submittedName>
</protein>
<accession>A0A8A1M6N9</accession>
<evidence type="ECO:0000313" key="3">
    <source>
        <dbReference type="Proteomes" id="UP000663671"/>
    </source>
</evidence>
<sequence>MAISNTTRLACCSNLSEREHRDIRRLPKRIAQEASNKDEEVSQAASSSPHSRPNGDREGLASLMLGFLSAMSVKHQRQNFVVKVWCQRDLSVIWWLHKRGTRALVAFVNKPP</sequence>
<name>A0A8A1M6N9_AJECA</name>
<dbReference type="OrthoDB" id="10612664at2759"/>
<dbReference type="AlphaFoldDB" id="A0A8A1M6N9"/>
<proteinExistence type="predicted"/>
<gene>
    <name evidence="2" type="ORF">I7I51_05101</name>
</gene>
<reference evidence="2" key="1">
    <citation type="submission" date="2021-01" db="EMBL/GenBank/DDBJ databases">
        <title>Chromosome-level genome assembly of a human fungal pathogen reveals clustering of transcriptionally co-regulated genes.</title>
        <authorList>
            <person name="Voorhies M."/>
            <person name="Cohen S."/>
            <person name="Shea T.P."/>
            <person name="Petrus S."/>
            <person name="Munoz J.F."/>
            <person name="Poplawski S."/>
            <person name="Goldman W.E."/>
            <person name="Michael T."/>
            <person name="Cuomo C.A."/>
            <person name="Sil A."/>
            <person name="Beyhan S."/>
        </authorList>
    </citation>
    <scope>NUCLEOTIDE SEQUENCE</scope>
    <source>
        <strain evidence="2">WU24</strain>
    </source>
</reference>
<organism evidence="2 3">
    <name type="scientific">Ajellomyces capsulatus</name>
    <name type="common">Darling's disease fungus</name>
    <name type="synonym">Histoplasma capsulatum</name>
    <dbReference type="NCBI Taxonomy" id="5037"/>
    <lineage>
        <taxon>Eukaryota</taxon>
        <taxon>Fungi</taxon>
        <taxon>Dikarya</taxon>
        <taxon>Ascomycota</taxon>
        <taxon>Pezizomycotina</taxon>
        <taxon>Eurotiomycetes</taxon>
        <taxon>Eurotiomycetidae</taxon>
        <taxon>Onygenales</taxon>
        <taxon>Ajellomycetaceae</taxon>
        <taxon>Histoplasma</taxon>
    </lineage>
</organism>
<evidence type="ECO:0000256" key="1">
    <source>
        <dbReference type="SAM" id="MobiDB-lite"/>
    </source>
</evidence>
<dbReference type="VEuPathDB" id="FungiDB:I7I51_05101"/>